<sequence>MPAAPWADAVADCEGMPAERRAGGAESDCRGRPEEPCVRPEPGCGGVLDEPWAEPVPAGFAGGAGGRLPGSRDGSVRMGRRRKVVSAA</sequence>
<keyword evidence="3" id="KW-1185">Reference proteome</keyword>
<dbReference type="RefSeq" id="WP_234768675.1">
    <property type="nucleotide sequence ID" value="NZ_JAKEIP010000495.1"/>
</dbReference>
<organism evidence="2 3">
    <name type="scientific">Streptomyces muensis</name>
    <dbReference type="NCBI Taxonomy" id="1077944"/>
    <lineage>
        <taxon>Bacteria</taxon>
        <taxon>Bacillati</taxon>
        <taxon>Actinomycetota</taxon>
        <taxon>Actinomycetes</taxon>
        <taxon>Kitasatosporales</taxon>
        <taxon>Streptomycetaceae</taxon>
        <taxon>Streptomyces</taxon>
    </lineage>
</organism>
<dbReference type="Proteomes" id="UP001139384">
    <property type="component" value="Unassembled WGS sequence"/>
</dbReference>
<name>A0A9X1Q8D2_STRM4</name>
<evidence type="ECO:0000256" key="1">
    <source>
        <dbReference type="SAM" id="MobiDB-lite"/>
    </source>
</evidence>
<dbReference type="EMBL" id="JAKEIP010000495">
    <property type="protein sequence ID" value="MCF1600376.1"/>
    <property type="molecule type" value="Genomic_DNA"/>
</dbReference>
<comment type="caution">
    <text evidence="2">The sequence shown here is derived from an EMBL/GenBank/DDBJ whole genome shotgun (WGS) entry which is preliminary data.</text>
</comment>
<feature type="compositionally biased region" description="Basic and acidic residues" evidence="1">
    <location>
        <begin position="17"/>
        <end position="38"/>
    </location>
</feature>
<feature type="region of interest" description="Disordered" evidence="1">
    <location>
        <begin position="1"/>
        <end position="88"/>
    </location>
</feature>
<reference evidence="2" key="1">
    <citation type="submission" date="2022-01" db="EMBL/GenBank/DDBJ databases">
        <title>Draft Genome Sequences of Seven Type Strains of the Genus Streptomyces.</title>
        <authorList>
            <person name="Aziz S."/>
            <person name="Coretto E."/>
            <person name="Chronakova A."/>
            <person name="Sproer C."/>
            <person name="Huber K."/>
            <person name="Nouioui I."/>
            <person name="Gross H."/>
        </authorList>
    </citation>
    <scope>NUCLEOTIDE SEQUENCE</scope>
    <source>
        <strain evidence="2">DSM 103493</strain>
    </source>
</reference>
<feature type="non-terminal residue" evidence="2">
    <location>
        <position position="88"/>
    </location>
</feature>
<protein>
    <submittedName>
        <fullName evidence="2">Uncharacterized protein</fullName>
    </submittedName>
</protein>
<proteinExistence type="predicted"/>
<gene>
    <name evidence="2" type="ORF">L0P92_43610</name>
</gene>
<feature type="compositionally biased region" description="Basic residues" evidence="1">
    <location>
        <begin position="78"/>
        <end position="88"/>
    </location>
</feature>
<evidence type="ECO:0000313" key="3">
    <source>
        <dbReference type="Proteomes" id="UP001139384"/>
    </source>
</evidence>
<evidence type="ECO:0000313" key="2">
    <source>
        <dbReference type="EMBL" id="MCF1600376.1"/>
    </source>
</evidence>
<dbReference type="AlphaFoldDB" id="A0A9X1Q8D2"/>
<accession>A0A9X1Q8D2</accession>